<accession>E9S9Y4</accession>
<reference evidence="2 3" key="1">
    <citation type="submission" date="2011-02" db="EMBL/GenBank/DDBJ databases">
        <authorList>
            <person name="Nelson K.E."/>
            <person name="Sutton G."/>
            <person name="Torralba M."/>
            <person name="Durkin S."/>
            <person name="Harkins D."/>
            <person name="Montgomery R."/>
            <person name="Ziemer C."/>
            <person name="Klaassens E."/>
            <person name="Ocuiv P."/>
            <person name="Morrison M."/>
        </authorList>
    </citation>
    <scope>NUCLEOTIDE SEQUENCE [LARGE SCALE GENOMIC DNA]</scope>
    <source>
        <strain evidence="2 3">8</strain>
    </source>
</reference>
<dbReference type="Proteomes" id="UP000004259">
    <property type="component" value="Unassembled WGS sequence"/>
</dbReference>
<organism evidence="2 3">
    <name type="scientific">Ruminococcus albus 8</name>
    <dbReference type="NCBI Taxonomy" id="246199"/>
    <lineage>
        <taxon>Bacteria</taxon>
        <taxon>Bacillati</taxon>
        <taxon>Bacillota</taxon>
        <taxon>Clostridia</taxon>
        <taxon>Eubacteriales</taxon>
        <taxon>Oscillospiraceae</taxon>
        <taxon>Ruminococcus</taxon>
    </lineage>
</organism>
<dbReference type="EMBL" id="ADKM02000050">
    <property type="protein sequence ID" value="EGC03878.1"/>
    <property type="molecule type" value="Genomic_DNA"/>
</dbReference>
<feature type="transmembrane region" description="Helical" evidence="1">
    <location>
        <begin position="48"/>
        <end position="71"/>
    </location>
</feature>
<name>E9S9Y4_RUMAL</name>
<evidence type="ECO:0000313" key="2">
    <source>
        <dbReference type="EMBL" id="EGC03878.1"/>
    </source>
</evidence>
<feature type="transmembrane region" description="Helical" evidence="1">
    <location>
        <begin position="85"/>
        <end position="104"/>
    </location>
</feature>
<feature type="transmembrane region" description="Helical" evidence="1">
    <location>
        <begin position="12"/>
        <end position="36"/>
    </location>
</feature>
<dbReference type="AlphaFoldDB" id="E9S9Y4"/>
<evidence type="ECO:0000256" key="1">
    <source>
        <dbReference type="SAM" id="Phobius"/>
    </source>
</evidence>
<protein>
    <submittedName>
        <fullName evidence="2">Conserved domain protein</fullName>
    </submittedName>
</protein>
<comment type="caution">
    <text evidence="2">The sequence shown here is derived from an EMBL/GenBank/DDBJ whole genome shotgun (WGS) entry which is preliminary data.</text>
</comment>
<evidence type="ECO:0000313" key="3">
    <source>
        <dbReference type="Proteomes" id="UP000004259"/>
    </source>
</evidence>
<feature type="transmembrane region" description="Helical" evidence="1">
    <location>
        <begin position="124"/>
        <end position="147"/>
    </location>
</feature>
<keyword evidence="1" id="KW-1133">Transmembrane helix</keyword>
<keyword evidence="1" id="KW-0472">Membrane</keyword>
<dbReference type="STRING" id="246199.CUS_6435"/>
<proteinExistence type="predicted"/>
<keyword evidence="3" id="KW-1185">Reference proteome</keyword>
<keyword evidence="1" id="KW-0812">Transmembrane</keyword>
<gene>
    <name evidence="2" type="ORF">CUS_6435</name>
</gene>
<sequence>MPAERLTTMKKIYLKFTIAAVVMQLLLWAVFCLYDYEIDEGRIRIHYILRYIVDFLLLFALPAVPAVLYLLKEKLFSTGERIKDTAIHCIIWTAVSALISLPLWDAVNYDHWFIHQRRIMFNGMEYLIFAITSAAGFVLLTPIAMGIRHFVRKKRGA</sequence>